<feature type="region of interest" description="Disordered" evidence="1">
    <location>
        <begin position="279"/>
        <end position="342"/>
    </location>
</feature>
<proteinExistence type="predicted"/>
<sequence>MMAEPRRLKMTAREKASVVWLCAVAIVSLLWAGLGRADQGEISSVQVAPDLSSISIYSQGSLGKHTAFVIDRPYRLVIDFDSATIGNTKTRIRVERPPINEIRLGYHNNRARVVIDFGENPAPPYHIERNGDAVIVSLGKPPALPPSQTPPRPEPTPKKPTPKPPERAAGHQAVAKPSPAPAPPPVETPPPTPAEPAARSDASQNDDSGIVVKHAGVKSNLVYVELVNKDDPRISYRLIVDLDLEGLKMRSASLSDAKGNIRKFHVTRTETEKINSVAPGNRFTSGPKRYGPSRLTAAAPNFTEANIETGAEKRPESLSRPPQSGWPLKIEAFQPQPKNAVR</sequence>
<gene>
    <name evidence="3" type="ORF">ENV54_05545</name>
</gene>
<feature type="domain" description="AMIN" evidence="2">
    <location>
        <begin position="58"/>
        <end position="136"/>
    </location>
</feature>
<evidence type="ECO:0000313" key="3">
    <source>
        <dbReference type="EMBL" id="HGH60745.1"/>
    </source>
</evidence>
<comment type="caution">
    <text evidence="3">The sequence shown here is derived from an EMBL/GenBank/DDBJ whole genome shotgun (WGS) entry which is preliminary data.</text>
</comment>
<feature type="region of interest" description="Disordered" evidence="1">
    <location>
        <begin position="137"/>
        <end position="207"/>
    </location>
</feature>
<name>A0A7C4ESB8_9BACT</name>
<reference evidence="3" key="1">
    <citation type="journal article" date="2020" name="mSystems">
        <title>Genome- and Community-Level Interaction Insights into Carbon Utilization and Element Cycling Functions of Hydrothermarchaeota in Hydrothermal Sediment.</title>
        <authorList>
            <person name="Zhou Z."/>
            <person name="Liu Y."/>
            <person name="Xu W."/>
            <person name="Pan J."/>
            <person name="Luo Z.H."/>
            <person name="Li M."/>
        </authorList>
    </citation>
    <scope>NUCLEOTIDE SEQUENCE [LARGE SCALE GENOMIC DNA]</scope>
    <source>
        <strain evidence="3">SpSt-769</strain>
    </source>
</reference>
<accession>A0A7C4ESB8</accession>
<feature type="compositionally biased region" description="Pro residues" evidence="1">
    <location>
        <begin position="178"/>
        <end position="194"/>
    </location>
</feature>
<feature type="compositionally biased region" description="Pro residues" evidence="1">
    <location>
        <begin position="142"/>
        <end position="163"/>
    </location>
</feature>
<dbReference type="AlphaFoldDB" id="A0A7C4ESB8"/>
<evidence type="ECO:0000256" key="1">
    <source>
        <dbReference type="SAM" id="MobiDB-lite"/>
    </source>
</evidence>
<dbReference type="EMBL" id="DTGT01000173">
    <property type="protein sequence ID" value="HGH60745.1"/>
    <property type="molecule type" value="Genomic_DNA"/>
</dbReference>
<dbReference type="Pfam" id="PF11741">
    <property type="entry name" value="AMIN"/>
    <property type="match status" value="1"/>
</dbReference>
<dbReference type="InterPro" id="IPR021731">
    <property type="entry name" value="AMIN_dom"/>
</dbReference>
<evidence type="ECO:0000259" key="2">
    <source>
        <dbReference type="Pfam" id="PF11741"/>
    </source>
</evidence>
<protein>
    <submittedName>
        <fullName evidence="3">AMIN domain-containing protein</fullName>
    </submittedName>
</protein>
<dbReference type="Gene3D" id="2.60.40.3500">
    <property type="match status" value="1"/>
</dbReference>
<organism evidence="3">
    <name type="scientific">Desulfomonile tiedjei</name>
    <dbReference type="NCBI Taxonomy" id="2358"/>
    <lineage>
        <taxon>Bacteria</taxon>
        <taxon>Pseudomonadati</taxon>
        <taxon>Thermodesulfobacteriota</taxon>
        <taxon>Desulfomonilia</taxon>
        <taxon>Desulfomonilales</taxon>
        <taxon>Desulfomonilaceae</taxon>
        <taxon>Desulfomonile</taxon>
    </lineage>
</organism>